<accession>A0AAV7PP80</accession>
<sequence>MPTPLTIARRMTDAHKTAEVLGEEMSQYLSKLLISAKFFTKQVTQQQKCTTAAQLISPISVGQSVYIRNFVRRWKDSKFEGPYPVTQSTLTAVKVEGRKPWIHLSDIRLAPTLCQSLAMAQEFLQENEPVEK</sequence>
<dbReference type="Gene3D" id="2.30.30.850">
    <property type="match status" value="1"/>
</dbReference>
<proteinExistence type="predicted"/>
<comment type="caution">
    <text evidence="1">The sequence shown here is derived from an EMBL/GenBank/DDBJ whole genome shotgun (WGS) entry which is preliminary data.</text>
</comment>
<dbReference type="EMBL" id="JANPWB010000011">
    <property type="protein sequence ID" value="KAJ1129131.1"/>
    <property type="molecule type" value="Genomic_DNA"/>
</dbReference>
<dbReference type="Proteomes" id="UP001066276">
    <property type="component" value="Chromosome 7"/>
</dbReference>
<organism evidence="1 2">
    <name type="scientific">Pleurodeles waltl</name>
    <name type="common">Iberian ribbed newt</name>
    <dbReference type="NCBI Taxonomy" id="8319"/>
    <lineage>
        <taxon>Eukaryota</taxon>
        <taxon>Metazoa</taxon>
        <taxon>Chordata</taxon>
        <taxon>Craniata</taxon>
        <taxon>Vertebrata</taxon>
        <taxon>Euteleostomi</taxon>
        <taxon>Amphibia</taxon>
        <taxon>Batrachia</taxon>
        <taxon>Caudata</taxon>
        <taxon>Salamandroidea</taxon>
        <taxon>Salamandridae</taxon>
        <taxon>Pleurodelinae</taxon>
        <taxon>Pleurodeles</taxon>
    </lineage>
</organism>
<reference evidence="1" key="1">
    <citation type="journal article" date="2022" name="bioRxiv">
        <title>Sequencing and chromosome-scale assembly of the giantPleurodeles waltlgenome.</title>
        <authorList>
            <person name="Brown T."/>
            <person name="Elewa A."/>
            <person name="Iarovenko S."/>
            <person name="Subramanian E."/>
            <person name="Araus A.J."/>
            <person name="Petzold A."/>
            <person name="Susuki M."/>
            <person name="Suzuki K.-i.T."/>
            <person name="Hayashi T."/>
            <person name="Toyoda A."/>
            <person name="Oliveira C."/>
            <person name="Osipova E."/>
            <person name="Leigh N.D."/>
            <person name="Simon A."/>
            <person name="Yun M.H."/>
        </authorList>
    </citation>
    <scope>NUCLEOTIDE SEQUENCE</scope>
    <source>
        <strain evidence="1">20211129_DDA</strain>
        <tissue evidence="1">Liver</tissue>
    </source>
</reference>
<evidence type="ECO:0000313" key="2">
    <source>
        <dbReference type="Proteomes" id="UP001066276"/>
    </source>
</evidence>
<evidence type="ECO:0000313" key="1">
    <source>
        <dbReference type="EMBL" id="KAJ1129131.1"/>
    </source>
</evidence>
<dbReference type="AlphaFoldDB" id="A0AAV7PP80"/>
<gene>
    <name evidence="1" type="ORF">NDU88_007502</name>
</gene>
<name>A0AAV7PP80_PLEWA</name>
<protein>
    <submittedName>
        <fullName evidence="1">Uncharacterized protein</fullName>
    </submittedName>
</protein>
<keyword evidence="2" id="KW-1185">Reference proteome</keyword>